<dbReference type="Proteomes" id="UP000000561">
    <property type="component" value="Chromosome 3"/>
</dbReference>
<proteinExistence type="predicted"/>
<dbReference type="GO" id="GO:0005758">
    <property type="term" value="C:mitochondrial intermembrane space"/>
    <property type="evidence" value="ECO:0000318"/>
    <property type="project" value="GO_Central"/>
</dbReference>
<dbReference type="PANTHER" id="PTHR11158">
    <property type="entry name" value="MSF1/PX19 RELATED"/>
    <property type="match status" value="1"/>
</dbReference>
<evidence type="ECO:0000259" key="1">
    <source>
        <dbReference type="PROSITE" id="PS50904"/>
    </source>
</evidence>
<dbReference type="EMBL" id="CM003142">
    <property type="protein sequence ID" value="KIS70805.1"/>
    <property type="molecule type" value="Genomic_DNA"/>
</dbReference>
<feature type="domain" description="PRELI/MSF1" evidence="1">
    <location>
        <begin position="2"/>
        <end position="178"/>
    </location>
</feature>
<dbReference type="Pfam" id="PF04707">
    <property type="entry name" value="PRELI"/>
    <property type="match status" value="1"/>
</dbReference>
<sequence length="182" mass="20527">MPKTFEQEQRFSYPWHETANAVWNKYPNPHAEHVVSVDVLSQSIDPTSGSLRTERIIGVRQGAPGWLKRIVGASDDTYVREVVMVNPLTKSFQMSSTNLSLSDYMLVKEYITYLPSPIPEETVFRQVAHITCTNFFSGLLSSAGRKVEEWSYTRFNDNAAKGRDGLQSVLQSLYRSASTSPT</sequence>
<dbReference type="InterPro" id="IPR006797">
    <property type="entry name" value="PRELI/MSF1_dom"/>
</dbReference>
<dbReference type="eggNOG" id="KOG3336">
    <property type="taxonomic scope" value="Eukaryota"/>
</dbReference>
<dbReference type="GeneID" id="23566490"/>
<dbReference type="OrthoDB" id="407630at2759"/>
<dbReference type="RefSeq" id="XP_011387978.1">
    <property type="nucleotide sequence ID" value="XM_011389676.1"/>
</dbReference>
<dbReference type="PROSITE" id="PS50904">
    <property type="entry name" value="PRELI_MSF1"/>
    <property type="match status" value="1"/>
</dbReference>
<dbReference type="InterPro" id="IPR037365">
    <property type="entry name" value="Slowmo/Ups"/>
</dbReference>
<evidence type="ECO:0000313" key="3">
    <source>
        <dbReference type="Proteomes" id="UP000000561"/>
    </source>
</evidence>
<gene>
    <name evidence="2" type="ORF">UMAG_10457</name>
</gene>
<organism evidence="2 3">
    <name type="scientific">Mycosarcoma maydis</name>
    <name type="common">Corn smut fungus</name>
    <name type="synonym">Ustilago maydis</name>
    <dbReference type="NCBI Taxonomy" id="5270"/>
    <lineage>
        <taxon>Eukaryota</taxon>
        <taxon>Fungi</taxon>
        <taxon>Dikarya</taxon>
        <taxon>Basidiomycota</taxon>
        <taxon>Ustilaginomycotina</taxon>
        <taxon>Ustilaginomycetes</taxon>
        <taxon>Ustilaginales</taxon>
        <taxon>Ustilaginaceae</taxon>
        <taxon>Mycosarcoma</taxon>
    </lineage>
</organism>
<evidence type="ECO:0000313" key="2">
    <source>
        <dbReference type="EMBL" id="KIS70805.1"/>
    </source>
</evidence>
<dbReference type="STRING" id="237631.A0A0D1E8S9"/>
<dbReference type="KEGG" id="uma:UMAG_10457"/>
<name>A0A0D1E8S9_MYCMD</name>
<dbReference type="GO" id="GO:0015914">
    <property type="term" value="P:phospholipid transport"/>
    <property type="evidence" value="ECO:0000318"/>
    <property type="project" value="GO_Central"/>
</dbReference>
<dbReference type="FunCoup" id="A0A0D1E8S9">
    <property type="interactions" value="228"/>
</dbReference>
<accession>A0A0D1E8S9</accession>
<keyword evidence="3" id="KW-1185">Reference proteome</keyword>
<protein>
    <recommendedName>
        <fullName evidence="1">PRELI/MSF1 domain-containing protein</fullName>
    </recommendedName>
</protein>
<dbReference type="AlphaFoldDB" id="A0A0D1E8S9"/>
<dbReference type="VEuPathDB" id="FungiDB:UMAG_10457"/>
<reference evidence="2 3" key="1">
    <citation type="journal article" date="2006" name="Nature">
        <title>Insights from the genome of the biotrophic fungal plant pathogen Ustilago maydis.</title>
        <authorList>
            <person name="Kamper J."/>
            <person name="Kahmann R."/>
            <person name="Bolker M."/>
            <person name="Ma L.J."/>
            <person name="Brefort T."/>
            <person name="Saville B.J."/>
            <person name="Banuett F."/>
            <person name="Kronstad J.W."/>
            <person name="Gold S.E."/>
            <person name="Muller O."/>
            <person name="Perlin M.H."/>
            <person name="Wosten H.A."/>
            <person name="de Vries R."/>
            <person name="Ruiz-Herrera J."/>
            <person name="Reynaga-Pena C.G."/>
            <person name="Snetselaar K."/>
            <person name="McCann M."/>
            <person name="Perez-Martin J."/>
            <person name="Feldbrugge M."/>
            <person name="Basse C.W."/>
            <person name="Steinberg G."/>
            <person name="Ibeas J.I."/>
            <person name="Holloman W."/>
            <person name="Guzman P."/>
            <person name="Farman M."/>
            <person name="Stajich J.E."/>
            <person name="Sentandreu R."/>
            <person name="Gonzalez-Prieto J.M."/>
            <person name="Kennell J.C."/>
            <person name="Molina L."/>
            <person name="Schirawski J."/>
            <person name="Mendoza-Mendoza A."/>
            <person name="Greilinger D."/>
            <person name="Munch K."/>
            <person name="Rossel N."/>
            <person name="Scherer M."/>
            <person name="Vranes M."/>
            <person name="Ladendorf O."/>
            <person name="Vincon V."/>
            <person name="Fuchs U."/>
            <person name="Sandrock B."/>
            <person name="Meng S."/>
            <person name="Ho E.C."/>
            <person name="Cahill M.J."/>
            <person name="Boyce K.J."/>
            <person name="Klose J."/>
            <person name="Klosterman S.J."/>
            <person name="Deelstra H.J."/>
            <person name="Ortiz-Castellanos L."/>
            <person name="Li W."/>
            <person name="Sanchez-Alonso P."/>
            <person name="Schreier P.H."/>
            <person name="Hauser-Hahn I."/>
            <person name="Vaupel M."/>
            <person name="Koopmann E."/>
            <person name="Friedrich G."/>
            <person name="Voss H."/>
            <person name="Schluter T."/>
            <person name="Margolis J."/>
            <person name="Platt D."/>
            <person name="Swimmer C."/>
            <person name="Gnirke A."/>
            <person name="Chen F."/>
            <person name="Vysotskaia V."/>
            <person name="Mannhaupt G."/>
            <person name="Guldener U."/>
            <person name="Munsterkotter M."/>
            <person name="Haase D."/>
            <person name="Oesterheld M."/>
            <person name="Mewes H.W."/>
            <person name="Mauceli E.W."/>
            <person name="DeCaprio D."/>
            <person name="Wade C.M."/>
            <person name="Butler J."/>
            <person name="Young S."/>
            <person name="Jaffe D.B."/>
            <person name="Calvo S."/>
            <person name="Nusbaum C."/>
            <person name="Galagan J."/>
            <person name="Birren B.W."/>
        </authorList>
    </citation>
    <scope>NUCLEOTIDE SEQUENCE [LARGE SCALE GENOMIC DNA]</scope>
    <source>
        <strain evidence="3">DSM 14603 / FGSC 9021 / UM521</strain>
    </source>
</reference>
<dbReference type="InParanoid" id="A0A0D1E8S9"/>
<dbReference type="GO" id="GO:1990050">
    <property type="term" value="F:phosphatidic acid transfer activity"/>
    <property type="evidence" value="ECO:0000318"/>
    <property type="project" value="GO_Central"/>
</dbReference>